<comment type="caution">
    <text evidence="1">The sequence shown here is derived from an EMBL/GenBank/DDBJ whole genome shotgun (WGS) entry which is preliminary data.</text>
</comment>
<gene>
    <name evidence="1" type="ORF">EOI86_15930</name>
</gene>
<name>A0A3S2Z9D5_9PROT</name>
<evidence type="ECO:0000313" key="1">
    <source>
        <dbReference type="EMBL" id="RVU36664.1"/>
    </source>
</evidence>
<sequence>MANGSEPAKAVSTIDKDQVLRFLHDNPGFLQENVEALTALVMPERELGDGVIDLQQALIGRLREKVEQTEDVARLLIDNSRDNLSTTARIHECVLKLLDATSFEQLIEIATVDLAVLLDVDAVMLCVESNGSFAVPVRSLKLLPEGAVASALRGRQSILLEQDISADPGIFGSAATLIASQAIVRLQISPEAPPALLAFGSRDRARFHSGQATELLQFLARVLEKLIRVWLDLPEDDEDA</sequence>
<dbReference type="Gene3D" id="3.30.450.40">
    <property type="match status" value="1"/>
</dbReference>
<dbReference type="Proteomes" id="UP000287447">
    <property type="component" value="Unassembled WGS sequence"/>
</dbReference>
<dbReference type="EMBL" id="SADE01000002">
    <property type="protein sequence ID" value="RVU36664.1"/>
    <property type="molecule type" value="Genomic_DNA"/>
</dbReference>
<dbReference type="OrthoDB" id="7200179at2"/>
<dbReference type="RefSeq" id="WP_127766140.1">
    <property type="nucleotide sequence ID" value="NZ_SADE01000002.1"/>
</dbReference>
<dbReference type="InterPro" id="IPR007435">
    <property type="entry name" value="DUF484"/>
</dbReference>
<accession>A0A3S2Z9D5</accession>
<organism evidence="1 2">
    <name type="scientific">Hwanghaeella grinnelliae</name>
    <dbReference type="NCBI Taxonomy" id="2500179"/>
    <lineage>
        <taxon>Bacteria</taxon>
        <taxon>Pseudomonadati</taxon>
        <taxon>Pseudomonadota</taxon>
        <taxon>Alphaproteobacteria</taxon>
        <taxon>Rhodospirillales</taxon>
        <taxon>Rhodospirillaceae</taxon>
        <taxon>Hwanghaeella</taxon>
    </lineage>
</organism>
<evidence type="ECO:0000313" key="2">
    <source>
        <dbReference type="Proteomes" id="UP000287447"/>
    </source>
</evidence>
<dbReference type="Pfam" id="PF04340">
    <property type="entry name" value="DUF484"/>
    <property type="match status" value="1"/>
</dbReference>
<keyword evidence="2" id="KW-1185">Reference proteome</keyword>
<dbReference type="InterPro" id="IPR029016">
    <property type="entry name" value="GAF-like_dom_sf"/>
</dbReference>
<reference evidence="2" key="1">
    <citation type="submission" date="2019-01" db="EMBL/GenBank/DDBJ databases">
        <title>Gri0909 isolated from a small marine red alga.</title>
        <authorList>
            <person name="Kim J."/>
            <person name="Jeong S.E."/>
            <person name="Jeon C.O."/>
        </authorList>
    </citation>
    <scope>NUCLEOTIDE SEQUENCE [LARGE SCALE GENOMIC DNA]</scope>
    <source>
        <strain evidence="2">Gri0909</strain>
    </source>
</reference>
<dbReference type="AlphaFoldDB" id="A0A3S2Z9D5"/>
<dbReference type="PANTHER" id="PTHR38765">
    <property type="entry name" value="DUF484 DOMAIN-CONTAINING PROTEIN"/>
    <property type="match status" value="1"/>
</dbReference>
<protein>
    <submittedName>
        <fullName evidence="1">DUF484 family protein</fullName>
    </submittedName>
</protein>
<proteinExistence type="predicted"/>
<dbReference type="PANTHER" id="PTHR38765:SF1">
    <property type="entry name" value="DUF484 DOMAIN-CONTAINING PROTEIN"/>
    <property type="match status" value="1"/>
</dbReference>